<name>A0A0K2UZD4_LEPSM</name>
<organism evidence="1">
    <name type="scientific">Lepeophtheirus salmonis</name>
    <name type="common">Salmon louse</name>
    <name type="synonym">Caligus salmonis</name>
    <dbReference type="NCBI Taxonomy" id="72036"/>
    <lineage>
        <taxon>Eukaryota</taxon>
        <taxon>Metazoa</taxon>
        <taxon>Ecdysozoa</taxon>
        <taxon>Arthropoda</taxon>
        <taxon>Crustacea</taxon>
        <taxon>Multicrustacea</taxon>
        <taxon>Hexanauplia</taxon>
        <taxon>Copepoda</taxon>
        <taxon>Siphonostomatoida</taxon>
        <taxon>Caligidae</taxon>
        <taxon>Lepeophtheirus</taxon>
    </lineage>
</organism>
<evidence type="ECO:0000313" key="1">
    <source>
        <dbReference type="EMBL" id="CDW43232.1"/>
    </source>
</evidence>
<dbReference type="EMBL" id="HACA01025869">
    <property type="protein sequence ID" value="CDW43230.1"/>
    <property type="molecule type" value="Transcribed_RNA"/>
</dbReference>
<accession>A0A0K2UZD4</accession>
<reference evidence="1" key="1">
    <citation type="submission" date="2014-05" db="EMBL/GenBank/DDBJ databases">
        <authorList>
            <person name="Chronopoulou M."/>
        </authorList>
    </citation>
    <scope>NUCLEOTIDE SEQUENCE</scope>
    <source>
        <tissue evidence="1">Whole organism</tissue>
    </source>
</reference>
<dbReference type="EMBL" id="HACA01025870">
    <property type="protein sequence ID" value="CDW43231.1"/>
    <property type="molecule type" value="Transcribed_RNA"/>
</dbReference>
<proteinExistence type="predicted"/>
<dbReference type="EMBL" id="HACA01025871">
    <property type="protein sequence ID" value="CDW43232.1"/>
    <property type="molecule type" value="Transcribed_RNA"/>
</dbReference>
<sequence length="316" mass="36201">MLKRESPFIFIINNGGQEIWNYIEDEEKIVCRVCNYTCPFRPPSRIKKHLLSPSHIQSVKIYKSNPINNSVECPNSNFYSDLTTMLVTCNIPHSTVEHPNFSKFVEKYVGKKLPCRNSMNRLVNLVSKNVITKIKKDVEEKDLFIAVNETKENQDQSISAIMIGPIDTYFQTRPYLVNLTDITLDYADNIAEFVLQSILLILGEDFDQARLKVFITDGTPCSKRAGEDLQRLYPQLEHITCVPEESFNTTELALNNLPPTNELIAELKKTFLKAGQSKQSLITMMEALHTQSRSRLTVNSLRDMLVIKWNSTFSDL</sequence>
<dbReference type="AlphaFoldDB" id="A0A0K2UZD4"/>
<protein>
    <submittedName>
        <fullName evidence="1">Uncharacterized protein</fullName>
    </submittedName>
</protein>
<dbReference type="OrthoDB" id="7544923at2759"/>